<evidence type="ECO:0000256" key="1">
    <source>
        <dbReference type="SAM" id="MobiDB-lite"/>
    </source>
</evidence>
<sequence length="496" mass="55663">MKTRAKKVNYKKLSQGNLSDDMDIEPPTLTHMDINDDLQVDGSDTFNLDMPSIKKEKFSSDEDVMKSCHSLPTSTINLCTDSDSDYTMTTPLKSSIVSSEKNMEKHYIKESSNFKPFIKNVCSSDSEATTINAKKKNTTDGVTYYNQRPSTSKEGNGLKPLTQYTDSSDPHSDTPNAFETPQKLKKKKKIRSKKVQQESDSDSSLPMTEKKVTIAEKKTHSTVKTKSTSCMDTPNGLDKHQKMKTKLNTKRAIQSETEDSDSETPPPTKAKKQKAAKKKSPKKLVKKRNHSTDDDTSTDSDSSTDSDDKKKGKRATKSSKNKPTRKVSSSDEGSESSSDSDSVHHKKLKNKKPSHNTSKKRKISSDDDSSDNTSEQSDGSTGKKSNFLDSLNETTKYTCSDLKKKTPYKLHGLKITKHSGFNGPYRMCTATLESPKGKMMQVKMPKPVADLRKKDIKKMKKMIKKKENPTFILRSISKRDKPQGKGSYDVYDYKWV</sequence>
<dbReference type="AlphaFoldDB" id="A0A6J1SQF4"/>
<feature type="region of interest" description="Disordered" evidence="1">
    <location>
        <begin position="1"/>
        <end position="27"/>
    </location>
</feature>
<feature type="compositionally biased region" description="Basic residues" evidence="1">
    <location>
        <begin position="183"/>
        <end position="194"/>
    </location>
</feature>
<dbReference type="Proteomes" id="UP000504606">
    <property type="component" value="Unplaced"/>
</dbReference>
<evidence type="ECO:0000313" key="4">
    <source>
        <dbReference type="RefSeq" id="XP_052128917.1"/>
    </source>
</evidence>
<keyword evidence="2" id="KW-1185">Reference proteome</keyword>
<proteinExistence type="predicted"/>
<organism evidence="2 3">
    <name type="scientific">Frankliniella occidentalis</name>
    <name type="common">Western flower thrips</name>
    <name type="synonym">Euthrips occidentalis</name>
    <dbReference type="NCBI Taxonomy" id="133901"/>
    <lineage>
        <taxon>Eukaryota</taxon>
        <taxon>Metazoa</taxon>
        <taxon>Ecdysozoa</taxon>
        <taxon>Arthropoda</taxon>
        <taxon>Hexapoda</taxon>
        <taxon>Insecta</taxon>
        <taxon>Pterygota</taxon>
        <taxon>Neoptera</taxon>
        <taxon>Paraneoptera</taxon>
        <taxon>Thysanoptera</taxon>
        <taxon>Terebrantia</taxon>
        <taxon>Thripoidea</taxon>
        <taxon>Thripidae</taxon>
        <taxon>Frankliniella</taxon>
    </lineage>
</organism>
<name>A0A6J1SQF4_FRAOC</name>
<gene>
    <name evidence="3 4" type="primary">LOC113209693</name>
</gene>
<feature type="compositionally biased region" description="Basic residues" evidence="1">
    <location>
        <begin position="344"/>
        <end position="362"/>
    </location>
</feature>
<feature type="compositionally biased region" description="Polar residues" evidence="1">
    <location>
        <begin position="372"/>
        <end position="390"/>
    </location>
</feature>
<feature type="region of interest" description="Disordered" evidence="1">
    <location>
        <begin position="140"/>
        <end position="390"/>
    </location>
</feature>
<feature type="compositionally biased region" description="Basic and acidic residues" evidence="1">
    <location>
        <begin position="208"/>
        <end position="219"/>
    </location>
</feature>
<feature type="compositionally biased region" description="Basic residues" evidence="1">
    <location>
        <begin position="311"/>
        <end position="325"/>
    </location>
</feature>
<dbReference type="GeneID" id="113209693"/>
<evidence type="ECO:0000313" key="2">
    <source>
        <dbReference type="Proteomes" id="UP000504606"/>
    </source>
</evidence>
<feature type="compositionally biased region" description="Acidic residues" evidence="1">
    <location>
        <begin position="294"/>
        <end position="305"/>
    </location>
</feature>
<feature type="compositionally biased region" description="Basic residues" evidence="1">
    <location>
        <begin position="1"/>
        <end position="10"/>
    </location>
</feature>
<reference evidence="3 4" key="1">
    <citation type="submission" date="2025-04" db="UniProtKB">
        <authorList>
            <consortium name="RefSeq"/>
        </authorList>
    </citation>
    <scope>IDENTIFICATION</scope>
    <source>
        <tissue evidence="3 4">Whole organism</tissue>
    </source>
</reference>
<dbReference type="RefSeq" id="XP_026283137.1">
    <property type="nucleotide sequence ID" value="XM_026427352.2"/>
</dbReference>
<evidence type="ECO:0000313" key="3">
    <source>
        <dbReference type="RefSeq" id="XP_026283137.1"/>
    </source>
</evidence>
<feature type="compositionally biased region" description="Polar residues" evidence="1">
    <location>
        <begin position="162"/>
        <end position="179"/>
    </location>
</feature>
<dbReference type="RefSeq" id="XP_052128917.1">
    <property type="nucleotide sequence ID" value="XM_052272957.1"/>
</dbReference>
<feature type="compositionally biased region" description="Polar residues" evidence="1">
    <location>
        <begin position="140"/>
        <end position="154"/>
    </location>
</feature>
<feature type="compositionally biased region" description="Basic residues" evidence="1">
    <location>
        <begin position="269"/>
        <end position="289"/>
    </location>
</feature>
<protein>
    <submittedName>
        <fullName evidence="3 4">Transcription initiation factor TFIID subunit 11 isoform X2</fullName>
    </submittedName>
</protein>
<accession>A0A6J1SQF4</accession>